<keyword evidence="1" id="KW-0472">Membrane</keyword>
<keyword evidence="1" id="KW-0812">Transmembrane</keyword>
<evidence type="ECO:0000256" key="1">
    <source>
        <dbReference type="SAM" id="Phobius"/>
    </source>
</evidence>
<organism evidence="2 3">
    <name type="scientific">Streptomyces coffeae</name>
    <dbReference type="NCBI Taxonomy" id="621382"/>
    <lineage>
        <taxon>Bacteria</taxon>
        <taxon>Bacillati</taxon>
        <taxon>Actinomycetota</taxon>
        <taxon>Actinomycetes</taxon>
        <taxon>Kitasatosporales</taxon>
        <taxon>Streptomycetaceae</taxon>
        <taxon>Streptomyces</taxon>
    </lineage>
</organism>
<keyword evidence="3" id="KW-1185">Reference proteome</keyword>
<dbReference type="RefSeq" id="WP_201880164.1">
    <property type="nucleotide sequence ID" value="NZ_JAERRF010000024.1"/>
</dbReference>
<gene>
    <name evidence="2" type="ORF">JK363_30870</name>
</gene>
<name>A0ABS1NM38_9ACTN</name>
<comment type="caution">
    <text evidence="2">The sequence shown here is derived from an EMBL/GenBank/DDBJ whole genome shotgun (WGS) entry which is preliminary data.</text>
</comment>
<sequence>MPERVLLGLPSLPRDIRAYAAAEQNAMKWTWRILGFSLVVFFLSAILQGVVGGI</sequence>
<dbReference type="EMBL" id="JAERRF010000024">
    <property type="protein sequence ID" value="MBL1100994.1"/>
    <property type="molecule type" value="Genomic_DNA"/>
</dbReference>
<keyword evidence="1" id="KW-1133">Transmembrane helix</keyword>
<feature type="transmembrane region" description="Helical" evidence="1">
    <location>
        <begin position="30"/>
        <end position="51"/>
    </location>
</feature>
<accession>A0ABS1NM38</accession>
<evidence type="ECO:0000313" key="3">
    <source>
        <dbReference type="Proteomes" id="UP000634229"/>
    </source>
</evidence>
<reference evidence="2 3" key="1">
    <citation type="submission" date="2021-01" db="EMBL/GenBank/DDBJ databases">
        <title>WGS of actinomycetes isolated from Thailand.</title>
        <authorList>
            <person name="Thawai C."/>
        </authorList>
    </citation>
    <scope>NUCLEOTIDE SEQUENCE [LARGE SCALE GENOMIC DNA]</scope>
    <source>
        <strain evidence="2 3">CA1R205</strain>
    </source>
</reference>
<evidence type="ECO:0000313" key="2">
    <source>
        <dbReference type="EMBL" id="MBL1100994.1"/>
    </source>
</evidence>
<protein>
    <submittedName>
        <fullName evidence="2">Uncharacterized protein</fullName>
    </submittedName>
</protein>
<proteinExistence type="predicted"/>
<dbReference type="Proteomes" id="UP000634229">
    <property type="component" value="Unassembled WGS sequence"/>
</dbReference>